<gene>
    <name evidence="1" type="ORF">FY536_02790</name>
</gene>
<dbReference type="RefSeq" id="WP_104914541.1">
    <property type="nucleotide sequence ID" value="NZ_CP043431.1"/>
</dbReference>
<name>A0A7H1MLD3_9LACO</name>
<reference evidence="1 2" key="1">
    <citation type="submission" date="2019-08" db="EMBL/GenBank/DDBJ databases">
        <authorList>
            <person name="Chang H.C."/>
            <person name="Mun S.Y."/>
        </authorList>
    </citation>
    <scope>NUCLEOTIDE SEQUENCE [LARGE SCALE GENOMIC DNA]</scope>
    <source>
        <strain evidence="1 2">SK</strain>
    </source>
</reference>
<evidence type="ECO:0000313" key="2">
    <source>
        <dbReference type="Proteomes" id="UP000516446"/>
    </source>
</evidence>
<evidence type="ECO:0000313" key="1">
    <source>
        <dbReference type="EMBL" id="QNT64269.1"/>
    </source>
</evidence>
<keyword evidence="2" id="KW-1185">Reference proteome</keyword>
<sequence length="428" mass="48727">MQNDKKMVYIIGVLFCIMPIIDTLNGVFLGHHVSDVYRILMIFVVLLFLFVSSDVVYMQTFEMIGVLLTYLTIAVLQMLVIYHSSVPFLSDLKSLSRIMLSFLYFAYFYKANLLGLISQKDIKVYLTIISFLYALMMFIPFLMGSGLATYDVQGSGLLSAKEGIGFKGYFVEVNSLSAILMGLLVFLGEEVLSYIKIANRRNIIVNGFLFLAVLISLLLTATKTGMIFGIVYPTFLILRSLVDHKVSTKVKKNILITIVVIMILAWPSIIPTLSNSVNGLVSRGMYFYQQMDGNIVQFITSNRSNFVRDNFNEMIQSGNFFFIHFLGTGYYSNPQNVLMRRVVTEMDIFDFYFSYGLIGCLVYINYFKESFKNFWNRSKDSVSWMLVTMFVYSMFGGHVFVNAMSSSILAIAYAYFVIDDSKGKEALE</sequence>
<organism evidence="1 2">
    <name type="scientific">Weissella koreensis</name>
    <dbReference type="NCBI Taxonomy" id="165096"/>
    <lineage>
        <taxon>Bacteria</taxon>
        <taxon>Bacillati</taxon>
        <taxon>Bacillota</taxon>
        <taxon>Bacilli</taxon>
        <taxon>Lactobacillales</taxon>
        <taxon>Lactobacillaceae</taxon>
        <taxon>Weissella</taxon>
    </lineage>
</organism>
<protein>
    <recommendedName>
        <fullName evidence="3">Polysaccharide polymerase</fullName>
    </recommendedName>
</protein>
<dbReference type="AlphaFoldDB" id="A0A7H1MLD3"/>
<evidence type="ECO:0008006" key="3">
    <source>
        <dbReference type="Google" id="ProtNLM"/>
    </source>
</evidence>
<dbReference type="EMBL" id="CP043431">
    <property type="protein sequence ID" value="QNT64269.1"/>
    <property type="molecule type" value="Genomic_DNA"/>
</dbReference>
<accession>A0A7H1MLD3</accession>
<proteinExistence type="predicted"/>
<dbReference type="Proteomes" id="UP000516446">
    <property type="component" value="Chromosome"/>
</dbReference>